<dbReference type="GO" id="GO:0070733">
    <property type="term" value="F:AMPylase activity"/>
    <property type="evidence" value="ECO:0007669"/>
    <property type="project" value="TreeGrafter"/>
</dbReference>
<dbReference type="GO" id="GO:0005524">
    <property type="term" value="F:ATP binding"/>
    <property type="evidence" value="ECO:0007669"/>
    <property type="project" value="UniProtKB-KW"/>
</dbReference>
<dbReference type="Pfam" id="PF02696">
    <property type="entry name" value="SelO"/>
    <property type="match status" value="1"/>
</dbReference>
<keyword evidence="3" id="KW-0808">Transferase</keyword>
<protein>
    <recommendedName>
        <fullName evidence="9">Selenoprotein O</fullName>
    </recommendedName>
</protein>
<gene>
    <name evidence="10" type="ORF">CLEP1334_LOCUS19733</name>
</gene>
<dbReference type="GO" id="GO:0046872">
    <property type="term" value="F:metal ion binding"/>
    <property type="evidence" value="ECO:0007669"/>
    <property type="project" value="UniProtKB-KW"/>
</dbReference>
<keyword evidence="6" id="KW-0547">Nucleotide-binding</keyword>
<evidence type="ECO:0000256" key="5">
    <source>
        <dbReference type="ARBA" id="ARBA00022723"/>
    </source>
</evidence>
<accession>A0A7S0J8V0</accession>
<dbReference type="InterPro" id="IPR003846">
    <property type="entry name" value="SelO"/>
</dbReference>
<evidence type="ECO:0000256" key="7">
    <source>
        <dbReference type="ARBA" id="ARBA00022840"/>
    </source>
</evidence>
<sequence length="597" mass="65720">MISKNCAWLANKAPAARMSATMTFSMGDWPSQCDNSILRELRADESGKDPHASREVGGAHYVRVRPTVTAPAPSLVALSSDVAKSLGLTPETCESEAFLRFYAGSVPEDVDTWATCYGASFNGRYGGQRGDGRAIAVGIVNGQEVQLKGAGITPFSRRFDGRAVLRSCVREFLASEHMHALGVPTTRALCVVTTGESVVRAWYDDERGDEKLVKEKGAVGTRLAPSFLRFGQLEIFHQKGDDALLRELAEHALSREYSHLLVQHPSDPLSTQLVRMFEEVCERQAKLVAEWLRVGYCQGNMNSDNSALGGYTLDYGPFGFMERYNPAWNPWVGGGIPYAFARQPNAAAVNLVGLSEAFARLVQVVGESETLDGSERQAKVDRIRSCVQTTFVDKFHTAHDDNCRRKLGLVSWDDEAQGLWNELSSLMAGQTGTQGVDFTLFWRSLSEPASTPTVVAAPSESPDSAEAAVGPEIKDALMRVLGASALQDVETWPAEHRAAWLEWAERYWARVMREASAGHSGSARLALMRAANPKYILRNWMAMEAYDAADRGDFSVVQQLHDVLRDPYAELSEEAEARWAQRTPMWARGRPGLAYLS</sequence>
<reference evidence="10" key="1">
    <citation type="submission" date="2021-01" db="EMBL/GenBank/DDBJ databases">
        <authorList>
            <person name="Corre E."/>
            <person name="Pelletier E."/>
            <person name="Niang G."/>
            <person name="Scheremetjew M."/>
            <person name="Finn R."/>
            <person name="Kale V."/>
            <person name="Holt S."/>
            <person name="Cochrane G."/>
            <person name="Meng A."/>
            <person name="Brown T."/>
            <person name="Cohen L."/>
        </authorList>
    </citation>
    <scope>NUCLEOTIDE SEQUENCE</scope>
    <source>
        <strain evidence="10">RCC1130</strain>
    </source>
</reference>
<keyword evidence="5" id="KW-0479">Metal-binding</keyword>
<evidence type="ECO:0000256" key="6">
    <source>
        <dbReference type="ARBA" id="ARBA00022741"/>
    </source>
</evidence>
<comment type="cofactor">
    <cofactor evidence="1">
        <name>Mg(2+)</name>
        <dbReference type="ChEBI" id="CHEBI:18420"/>
    </cofactor>
</comment>
<evidence type="ECO:0000256" key="1">
    <source>
        <dbReference type="ARBA" id="ARBA00001946"/>
    </source>
</evidence>
<comment type="similarity">
    <text evidence="2">Belongs to the SELO family.</text>
</comment>
<dbReference type="PANTHER" id="PTHR32057:SF14">
    <property type="entry name" value="PROTEIN ADENYLYLTRANSFERASE SELO, MITOCHONDRIAL"/>
    <property type="match status" value="1"/>
</dbReference>
<organism evidence="10">
    <name type="scientific">Calcidiscus leptoporus</name>
    <dbReference type="NCBI Taxonomy" id="127549"/>
    <lineage>
        <taxon>Eukaryota</taxon>
        <taxon>Haptista</taxon>
        <taxon>Haptophyta</taxon>
        <taxon>Prymnesiophyceae</taxon>
        <taxon>Coccolithales</taxon>
        <taxon>Calcidiscaceae</taxon>
        <taxon>Calcidiscus</taxon>
    </lineage>
</organism>
<proteinExistence type="inferred from homology"/>
<dbReference type="AlphaFoldDB" id="A0A7S0J8V0"/>
<name>A0A7S0J8V0_9EUKA</name>
<keyword evidence="8" id="KW-0460">Magnesium</keyword>
<evidence type="ECO:0000256" key="9">
    <source>
        <dbReference type="ARBA" id="ARBA00031547"/>
    </source>
</evidence>
<keyword evidence="7" id="KW-0067">ATP-binding</keyword>
<evidence type="ECO:0000256" key="8">
    <source>
        <dbReference type="ARBA" id="ARBA00022842"/>
    </source>
</evidence>
<keyword evidence="4" id="KW-0548">Nucleotidyltransferase</keyword>
<evidence type="ECO:0000256" key="4">
    <source>
        <dbReference type="ARBA" id="ARBA00022695"/>
    </source>
</evidence>
<dbReference type="PANTHER" id="PTHR32057">
    <property type="entry name" value="PROTEIN ADENYLYLTRANSFERASE SELO, MITOCHONDRIAL"/>
    <property type="match status" value="1"/>
</dbReference>
<dbReference type="HAMAP" id="MF_00692">
    <property type="entry name" value="SelO"/>
    <property type="match status" value="1"/>
</dbReference>
<evidence type="ECO:0000256" key="2">
    <source>
        <dbReference type="ARBA" id="ARBA00009747"/>
    </source>
</evidence>
<dbReference type="EMBL" id="HBER01038967">
    <property type="protein sequence ID" value="CAD8544445.1"/>
    <property type="molecule type" value="Transcribed_RNA"/>
</dbReference>
<evidence type="ECO:0000256" key="3">
    <source>
        <dbReference type="ARBA" id="ARBA00022679"/>
    </source>
</evidence>
<evidence type="ECO:0000313" key="10">
    <source>
        <dbReference type="EMBL" id="CAD8544445.1"/>
    </source>
</evidence>